<keyword evidence="5" id="KW-1133">Transmembrane helix</keyword>
<evidence type="ECO:0000256" key="3">
    <source>
        <dbReference type="ARBA" id="ARBA00022692"/>
    </source>
</evidence>
<evidence type="ECO:0000256" key="7">
    <source>
        <dbReference type="SAM" id="MobiDB-lite"/>
    </source>
</evidence>
<dbReference type="CDD" id="cd01610">
    <property type="entry name" value="PAP2_like"/>
    <property type="match status" value="1"/>
</dbReference>
<comment type="subcellular location">
    <subcellularLocation>
        <location evidence="1">Cell membrane</location>
        <topology evidence="1">Multi-pass membrane protein</topology>
    </subcellularLocation>
</comment>
<feature type="compositionally biased region" description="Low complexity" evidence="7">
    <location>
        <begin position="349"/>
        <end position="363"/>
    </location>
</feature>
<evidence type="ECO:0000256" key="4">
    <source>
        <dbReference type="ARBA" id="ARBA00022801"/>
    </source>
</evidence>
<dbReference type="PANTHER" id="PTHR14969">
    <property type="entry name" value="SPHINGOSINE-1-PHOSPHATE PHOSPHOHYDROLASE"/>
    <property type="match status" value="1"/>
</dbReference>
<keyword evidence="10" id="KW-1185">Reference proteome</keyword>
<feature type="compositionally biased region" description="Low complexity" evidence="7">
    <location>
        <begin position="311"/>
        <end position="340"/>
    </location>
</feature>
<feature type="region of interest" description="Disordered" evidence="7">
    <location>
        <begin position="294"/>
        <end position="369"/>
    </location>
</feature>
<organism evidence="9 10">
    <name type="scientific">Luteimicrobium album</name>
    <dbReference type="NCBI Taxonomy" id="1054550"/>
    <lineage>
        <taxon>Bacteria</taxon>
        <taxon>Bacillati</taxon>
        <taxon>Actinomycetota</taxon>
        <taxon>Actinomycetes</taxon>
        <taxon>Micrococcales</taxon>
        <taxon>Luteimicrobium</taxon>
    </lineage>
</organism>
<reference evidence="10" key="1">
    <citation type="journal article" date="2019" name="Int. J. Syst. Evol. Microbiol.">
        <title>The Global Catalogue of Microorganisms (GCM) 10K type strain sequencing project: providing services to taxonomists for standard genome sequencing and annotation.</title>
        <authorList>
            <consortium name="The Broad Institute Genomics Platform"/>
            <consortium name="The Broad Institute Genome Sequencing Center for Infectious Disease"/>
            <person name="Wu L."/>
            <person name="Ma J."/>
        </authorList>
    </citation>
    <scope>NUCLEOTIDE SEQUENCE [LARGE SCALE GENOMIC DNA]</scope>
    <source>
        <strain evidence="10">NBRC 106348</strain>
    </source>
</reference>
<keyword evidence="3" id="KW-0812">Transmembrane</keyword>
<evidence type="ECO:0000256" key="6">
    <source>
        <dbReference type="ARBA" id="ARBA00023136"/>
    </source>
</evidence>
<evidence type="ECO:0000313" key="10">
    <source>
        <dbReference type="Proteomes" id="UP001157091"/>
    </source>
</evidence>
<dbReference type="PANTHER" id="PTHR14969:SF62">
    <property type="entry name" value="DECAPRENYLPHOSPHORYL-5-PHOSPHORIBOSE PHOSPHATASE RV3807C-RELATED"/>
    <property type="match status" value="1"/>
</dbReference>
<comment type="caution">
    <text evidence="9">The sequence shown here is derived from an EMBL/GenBank/DDBJ whole genome shotgun (WGS) entry which is preliminary data.</text>
</comment>
<proteinExistence type="predicted"/>
<dbReference type="Pfam" id="PF01569">
    <property type="entry name" value="PAP2"/>
    <property type="match status" value="1"/>
</dbReference>
<keyword evidence="6" id="KW-0472">Membrane</keyword>
<evidence type="ECO:0000259" key="8">
    <source>
        <dbReference type="SMART" id="SM00014"/>
    </source>
</evidence>
<accession>A0ABQ6HZH4</accession>
<name>A0ABQ6HZH4_9MICO</name>
<keyword evidence="4" id="KW-0378">Hydrolase</keyword>
<dbReference type="SUPFAM" id="SSF48317">
    <property type="entry name" value="Acid phosphatase/Vanadium-dependent haloperoxidase"/>
    <property type="match status" value="1"/>
</dbReference>
<evidence type="ECO:0000256" key="5">
    <source>
        <dbReference type="ARBA" id="ARBA00022989"/>
    </source>
</evidence>
<feature type="domain" description="Phosphatidic acid phosphatase type 2/haloperoxidase" evidence="8">
    <location>
        <begin position="100"/>
        <end position="209"/>
    </location>
</feature>
<dbReference type="InterPro" id="IPR036938">
    <property type="entry name" value="PAP2/HPO_sf"/>
</dbReference>
<dbReference type="SMART" id="SM00014">
    <property type="entry name" value="acidPPc"/>
    <property type="match status" value="1"/>
</dbReference>
<evidence type="ECO:0000256" key="1">
    <source>
        <dbReference type="ARBA" id="ARBA00004651"/>
    </source>
</evidence>
<protein>
    <recommendedName>
        <fullName evidence="8">Phosphatidic acid phosphatase type 2/haloperoxidase domain-containing protein</fullName>
    </recommendedName>
</protein>
<dbReference type="EMBL" id="BSUK01000001">
    <property type="protein sequence ID" value="GMA23875.1"/>
    <property type="molecule type" value="Genomic_DNA"/>
</dbReference>
<dbReference type="Proteomes" id="UP001157091">
    <property type="component" value="Unassembled WGS sequence"/>
</dbReference>
<dbReference type="InterPro" id="IPR000326">
    <property type="entry name" value="PAP2/HPO"/>
</dbReference>
<sequence>MTSTVTTADAVGSRARRTWVRARLALSSRGRQGPFAPHERWPALARLDREVAVRTDTLDLGRAADKALRGLSRLADHSVLWAGVGAGLAATGPTGRRAAVRGAATLAAASAVANLVAKPLLGGERPAASGLDVLRHLTDPPTSGSFPSGHSASAAAFTLGVATEWPAAGAALAPLAAAVAYSRLHVGAHWFSDVAGGLAIGVGVAAVGRLVVPRPVRQEPPPAPAPAADVPALPDGAGLFVVVNPASGPDDTDLGAAIRSALPEAQVHELAEHDDVARLVADAVQDGARAVGVSGVTGRSARSLRRRARATCRSSSSPAGRSTTSPRPCTSTDGTWTTRSRSSRRPSDPARASSWTSATSRSTCPATSA</sequence>
<evidence type="ECO:0000256" key="2">
    <source>
        <dbReference type="ARBA" id="ARBA00022475"/>
    </source>
</evidence>
<keyword evidence="2" id="KW-1003">Cell membrane</keyword>
<evidence type="ECO:0000313" key="9">
    <source>
        <dbReference type="EMBL" id="GMA23875.1"/>
    </source>
</evidence>
<gene>
    <name evidence="9" type="ORF">GCM10025864_16340</name>
</gene>
<dbReference type="Gene3D" id="1.20.144.10">
    <property type="entry name" value="Phosphatidic acid phosphatase type 2/haloperoxidase"/>
    <property type="match status" value="1"/>
</dbReference>